<comment type="caution">
    <text evidence="2">The sequence shown here is derived from an EMBL/GenBank/DDBJ whole genome shotgun (WGS) entry which is preliminary data.</text>
</comment>
<feature type="region of interest" description="Disordered" evidence="1">
    <location>
        <begin position="24"/>
        <end position="75"/>
    </location>
</feature>
<dbReference type="Proteomes" id="UP000610966">
    <property type="component" value="Unassembled WGS sequence"/>
</dbReference>
<evidence type="ECO:0000313" key="2">
    <source>
        <dbReference type="EMBL" id="GIH72336.1"/>
    </source>
</evidence>
<proteinExistence type="predicted"/>
<evidence type="ECO:0000256" key="1">
    <source>
        <dbReference type="SAM" id="MobiDB-lite"/>
    </source>
</evidence>
<feature type="compositionally biased region" description="Low complexity" evidence="1">
    <location>
        <begin position="32"/>
        <end position="45"/>
    </location>
</feature>
<reference evidence="2" key="1">
    <citation type="submission" date="2021-01" db="EMBL/GenBank/DDBJ databases">
        <title>Whole genome shotgun sequence of Sphaerimonospora thailandensis NBRC 107569.</title>
        <authorList>
            <person name="Komaki H."/>
            <person name="Tamura T."/>
        </authorList>
    </citation>
    <scope>NUCLEOTIDE SEQUENCE</scope>
    <source>
        <strain evidence="2">NBRC 107569</strain>
    </source>
</reference>
<keyword evidence="3" id="KW-1185">Reference proteome</keyword>
<name>A0A8J3RDN1_9ACTN</name>
<dbReference type="EMBL" id="BOOG01000049">
    <property type="protein sequence ID" value="GIH72336.1"/>
    <property type="molecule type" value="Genomic_DNA"/>
</dbReference>
<evidence type="ECO:0000313" key="3">
    <source>
        <dbReference type="Proteomes" id="UP000610966"/>
    </source>
</evidence>
<protein>
    <submittedName>
        <fullName evidence="2">Uncharacterized protein</fullName>
    </submittedName>
</protein>
<gene>
    <name evidence="2" type="ORF">Mth01_45890</name>
</gene>
<dbReference type="AlphaFoldDB" id="A0A8J3RDN1"/>
<sequence>MLPGAVPYGAELAEGVGAGALLCGAGPTGVRPAPSSAVSAPGAAPERPRPRPRAAGGVIVGGKTVTSPAEPGMPTSVWDAMTGTSAGGRVTLDVSGDNAISDVPAPDARLACAAIFPSPATLPRAASR</sequence>
<accession>A0A8J3RDN1</accession>
<organism evidence="2 3">
    <name type="scientific">Sphaerimonospora thailandensis</name>
    <dbReference type="NCBI Taxonomy" id="795644"/>
    <lineage>
        <taxon>Bacteria</taxon>
        <taxon>Bacillati</taxon>
        <taxon>Actinomycetota</taxon>
        <taxon>Actinomycetes</taxon>
        <taxon>Streptosporangiales</taxon>
        <taxon>Streptosporangiaceae</taxon>
        <taxon>Sphaerimonospora</taxon>
    </lineage>
</organism>